<comment type="caution">
    <text evidence="3">The sequence shown here is derived from an EMBL/GenBank/DDBJ whole genome shotgun (WGS) entry which is preliminary data.</text>
</comment>
<gene>
    <name evidence="3" type="ORF">DDE83_001932</name>
</gene>
<proteinExistence type="predicted"/>
<evidence type="ECO:0000256" key="2">
    <source>
        <dbReference type="SAM" id="SignalP"/>
    </source>
</evidence>
<name>A0A364NBL1_STELY</name>
<accession>A0A364NBL1</accession>
<evidence type="ECO:0000313" key="3">
    <source>
        <dbReference type="EMBL" id="RAR14709.1"/>
    </source>
</evidence>
<protein>
    <submittedName>
        <fullName evidence="3">Glycosylphosphatidylinositol anchored cell wall protein</fullName>
    </submittedName>
</protein>
<feature type="signal peptide" evidence="2">
    <location>
        <begin position="1"/>
        <end position="20"/>
    </location>
</feature>
<feature type="chain" id="PRO_5016841810" evidence="2">
    <location>
        <begin position="21"/>
        <end position="166"/>
    </location>
</feature>
<reference evidence="4" key="1">
    <citation type="submission" date="2018-05" db="EMBL/GenBank/DDBJ databases">
        <title>Draft genome sequence of Stemphylium lycopersici strain CIDEFI 213.</title>
        <authorList>
            <person name="Medina R."/>
            <person name="Franco M.E.E."/>
            <person name="Lucentini C.G."/>
            <person name="Saparrat M.C.N."/>
            <person name="Balatti P.A."/>
        </authorList>
    </citation>
    <scope>NUCLEOTIDE SEQUENCE [LARGE SCALE GENOMIC DNA]</scope>
    <source>
        <strain evidence="4">CIDEFI 213</strain>
    </source>
</reference>
<keyword evidence="2" id="KW-0732">Signal</keyword>
<dbReference type="AlphaFoldDB" id="A0A364NBL1"/>
<dbReference type="EMBL" id="QGDH01000019">
    <property type="protein sequence ID" value="RAR14709.1"/>
    <property type="molecule type" value="Genomic_DNA"/>
</dbReference>
<organism evidence="3 4">
    <name type="scientific">Stemphylium lycopersici</name>
    <name type="common">Tomato gray leaf spot disease fungus</name>
    <name type="synonym">Thyrospora lycopersici</name>
    <dbReference type="NCBI Taxonomy" id="183478"/>
    <lineage>
        <taxon>Eukaryota</taxon>
        <taxon>Fungi</taxon>
        <taxon>Dikarya</taxon>
        <taxon>Ascomycota</taxon>
        <taxon>Pezizomycotina</taxon>
        <taxon>Dothideomycetes</taxon>
        <taxon>Pleosporomycetidae</taxon>
        <taxon>Pleosporales</taxon>
        <taxon>Pleosporineae</taxon>
        <taxon>Pleosporaceae</taxon>
        <taxon>Stemphylium</taxon>
    </lineage>
</organism>
<evidence type="ECO:0000313" key="4">
    <source>
        <dbReference type="Proteomes" id="UP000249619"/>
    </source>
</evidence>
<evidence type="ECO:0000256" key="1">
    <source>
        <dbReference type="SAM" id="MobiDB-lite"/>
    </source>
</evidence>
<sequence length="166" mass="16370">MLGRTIFAATFFALAQFAAASPPACLLGAVNQYDYPVDVQSVCKAKGLSARVVEMCGDDAEAAMEALTDICNGDVEMSTTVASASMTGTGSPYKPTGYSASTMVPMYPTGTVSNGGGNGTAPIATGGPKPPSSATDSAGIPEATGAAGKVKFSFAAAVAGILVAAL</sequence>
<dbReference type="STRING" id="183478.A0A364NBL1"/>
<dbReference type="Proteomes" id="UP000249619">
    <property type="component" value="Unassembled WGS sequence"/>
</dbReference>
<keyword evidence="4" id="KW-1185">Reference proteome</keyword>
<feature type="region of interest" description="Disordered" evidence="1">
    <location>
        <begin position="115"/>
        <end position="140"/>
    </location>
</feature>